<reference evidence="1" key="1">
    <citation type="submission" date="2023-04" db="EMBL/GenBank/DDBJ databases">
        <title>A chromosome-level genome assembly of the parasitoid wasp Eretmocerus hayati.</title>
        <authorList>
            <person name="Zhong Y."/>
            <person name="Liu S."/>
            <person name="Liu Y."/>
        </authorList>
    </citation>
    <scope>NUCLEOTIDE SEQUENCE</scope>
    <source>
        <strain evidence="1">ZJU_SS_LIU_2023</strain>
    </source>
</reference>
<protein>
    <submittedName>
        <fullName evidence="1">Uncharacterized protein</fullName>
    </submittedName>
</protein>
<comment type="caution">
    <text evidence="1">The sequence shown here is derived from an EMBL/GenBank/DDBJ whole genome shotgun (WGS) entry which is preliminary data.</text>
</comment>
<sequence>MSTWLCTCLSSLFLADFFVYGLGYDLRAFDDTILYSINWPGKTGADLLDSETNAEPYTIVSPNNEKYQCFIPALVEPENEQEEEYNGPSPIDFLSLLFKQNTCSYRLESYWAYELCHGTYIRQYHEERDGKKSRVQEFYLGKFDALQKMELSKKYHLLAENPNRKAEIPMKKIDGVNMPYVEMEMTDGTMCDLNDKPRTTKIIYVCYQHGKQEIHSIKETATCEYEAVVLTPLLCNHPDYKPQDTGENKINCRPLDDAPKKPRSLTSLEAESFKLRQQKVSDEKPQKVYAIFHVKDDQDGQPELRVEIRPIDTDGKHYKLEDALNPLVDQENNYIRSSSGENFLSGQHCLSGGTGWWKYEFCYGRSVTQYHVESSGLKTVVSLGTFNLEKHVEWIKADPQRKPKPVGKRTQLTHFYSQGTICDKSGKPRQTEVRLKCTQNPTGSKSSVSLFLQEPRMCEYVLGVDSPLICDILDQADDEYGIIDHRVFLNLEKYKTAPHTASEEDNGMIANRDEL</sequence>
<organism evidence="1 2">
    <name type="scientific">Eretmocerus hayati</name>
    <dbReference type="NCBI Taxonomy" id="131215"/>
    <lineage>
        <taxon>Eukaryota</taxon>
        <taxon>Metazoa</taxon>
        <taxon>Ecdysozoa</taxon>
        <taxon>Arthropoda</taxon>
        <taxon>Hexapoda</taxon>
        <taxon>Insecta</taxon>
        <taxon>Pterygota</taxon>
        <taxon>Neoptera</taxon>
        <taxon>Endopterygota</taxon>
        <taxon>Hymenoptera</taxon>
        <taxon>Apocrita</taxon>
        <taxon>Proctotrupomorpha</taxon>
        <taxon>Chalcidoidea</taxon>
        <taxon>Aphelinidae</taxon>
        <taxon>Aphelininae</taxon>
        <taxon>Eretmocerus</taxon>
    </lineage>
</organism>
<name>A0ACC2NGK6_9HYME</name>
<dbReference type="EMBL" id="CM056743">
    <property type="protein sequence ID" value="KAJ8669372.1"/>
    <property type="molecule type" value="Genomic_DNA"/>
</dbReference>
<keyword evidence="2" id="KW-1185">Reference proteome</keyword>
<gene>
    <name evidence="1" type="ORF">QAD02_000631</name>
</gene>
<evidence type="ECO:0000313" key="2">
    <source>
        <dbReference type="Proteomes" id="UP001239111"/>
    </source>
</evidence>
<dbReference type="Proteomes" id="UP001239111">
    <property type="component" value="Chromosome 3"/>
</dbReference>
<proteinExistence type="predicted"/>
<evidence type="ECO:0000313" key="1">
    <source>
        <dbReference type="EMBL" id="KAJ8669372.1"/>
    </source>
</evidence>
<accession>A0ACC2NGK6</accession>